<dbReference type="GO" id="GO:0005737">
    <property type="term" value="C:cytoplasm"/>
    <property type="evidence" value="ECO:0007669"/>
    <property type="project" value="TreeGrafter"/>
</dbReference>
<evidence type="ECO:0000259" key="5">
    <source>
        <dbReference type="Pfam" id="PF10312"/>
    </source>
</evidence>
<organism evidence="6 8">
    <name type="scientific">Rotaria socialis</name>
    <dbReference type="NCBI Taxonomy" id="392032"/>
    <lineage>
        <taxon>Eukaryota</taxon>
        <taxon>Metazoa</taxon>
        <taxon>Spiralia</taxon>
        <taxon>Gnathifera</taxon>
        <taxon>Rotifera</taxon>
        <taxon>Eurotatoria</taxon>
        <taxon>Bdelloidea</taxon>
        <taxon>Philodinida</taxon>
        <taxon>Philodinidae</taxon>
        <taxon>Rotaria</taxon>
    </lineage>
</organism>
<name>A0A818LHW0_9BILA</name>
<dbReference type="EMBL" id="CAJOBO010001103">
    <property type="protein sequence ID" value="CAF4337992.1"/>
    <property type="molecule type" value="Genomic_DNA"/>
</dbReference>
<sequence>MAERNNLFLDDKSTELFIWKKQLKQKGLEHISAEQLETITKQNIEKNKLEREKLEQQRLKGEKEKNIFKLIKAVEQHDQLTKEEASFIYNQSLLRAKVRINENRAKPIDILIYHVEDHNENLDIELYEPLAYLKKLLAQDLEELLTDIHDYIDKDIQQSIHNFNERYWHDIQIIVKDELKKHLSNNEDRSDGVHSAVMPDILEILKNKTTRQLEELEQSINERIADGKNIDISYWESLLSQLKISLARSRIQDRHQLLLEKKFKKINNEQLSISKDQETESFEDLEDKCSHSYDEAHYSPTLMNIDKFDFEIQEQYIDEIDDTNMLQQQRQSIMKSGSIKTDMENNWQDFISKFESDNDTTIGIVPIDVEYIWSDKYQPRKPRFSNRVHTGYEWNQYNRTHYDKNSPPPKTAQGYKFNIFYPNLIDKTTTPSYDIMACEDNKDFLIIKFHAGPPYEDIAFKIVNKEWNQSNKNGFRCQFQNNIFQLWFNFSKWKYRR</sequence>
<evidence type="ECO:0000259" key="4">
    <source>
        <dbReference type="Pfam" id="PF09732"/>
    </source>
</evidence>
<proteinExistence type="inferred from homology"/>
<dbReference type="AlphaFoldDB" id="A0A818LHW0"/>
<evidence type="ECO:0000256" key="3">
    <source>
        <dbReference type="SAM" id="Coils"/>
    </source>
</evidence>
<feature type="domain" description="Splicing factor cactin central" evidence="5">
    <location>
        <begin position="74"/>
        <end position="255"/>
    </location>
</feature>
<dbReference type="GO" id="GO:0005681">
    <property type="term" value="C:spliceosomal complex"/>
    <property type="evidence" value="ECO:0007669"/>
    <property type="project" value="TreeGrafter"/>
</dbReference>
<dbReference type="Pfam" id="PF10312">
    <property type="entry name" value="Cactin_mid"/>
    <property type="match status" value="1"/>
</dbReference>
<evidence type="ECO:0000256" key="1">
    <source>
        <dbReference type="ARBA" id="ARBA00006895"/>
    </source>
</evidence>
<comment type="caution">
    <text evidence="6">The sequence shown here is derived from an EMBL/GenBank/DDBJ whole genome shotgun (WGS) entry which is preliminary data.</text>
</comment>
<dbReference type="Proteomes" id="UP000663833">
    <property type="component" value="Unassembled WGS sequence"/>
</dbReference>
<dbReference type="PANTHER" id="PTHR21737:SF4">
    <property type="entry name" value="SPLICING FACTOR CACTIN"/>
    <property type="match status" value="1"/>
</dbReference>
<dbReference type="InterPro" id="IPR019134">
    <property type="entry name" value="Cactin_C"/>
</dbReference>
<evidence type="ECO:0000313" key="6">
    <source>
        <dbReference type="EMBL" id="CAF3572438.1"/>
    </source>
</evidence>
<dbReference type="Pfam" id="PF09732">
    <property type="entry name" value="CactinC_cactus"/>
    <property type="match status" value="1"/>
</dbReference>
<reference evidence="6" key="1">
    <citation type="submission" date="2021-02" db="EMBL/GenBank/DDBJ databases">
        <authorList>
            <person name="Nowell W R."/>
        </authorList>
    </citation>
    <scope>NUCLEOTIDE SEQUENCE</scope>
</reference>
<evidence type="ECO:0000313" key="8">
    <source>
        <dbReference type="Proteomes" id="UP000663833"/>
    </source>
</evidence>
<dbReference type="Proteomes" id="UP000663851">
    <property type="component" value="Unassembled WGS sequence"/>
</dbReference>
<keyword evidence="3" id="KW-0175">Coiled coil</keyword>
<feature type="domain" description="Splicing factor Cactin C-terminal" evidence="4">
    <location>
        <begin position="373"/>
        <end position="497"/>
    </location>
</feature>
<dbReference type="GO" id="GO:0045292">
    <property type="term" value="P:mRNA cis splicing, via spliceosome"/>
    <property type="evidence" value="ECO:0007669"/>
    <property type="project" value="TreeGrafter"/>
</dbReference>
<gene>
    <name evidence="7" type="ORF">HFQ381_LOCUS15909</name>
    <name evidence="6" type="ORF">LUA448_LOCUS29025</name>
</gene>
<feature type="coiled-coil region" evidence="3">
    <location>
        <begin position="32"/>
        <end position="66"/>
    </location>
</feature>
<dbReference type="EMBL" id="CAJNYD010004119">
    <property type="protein sequence ID" value="CAF3572438.1"/>
    <property type="molecule type" value="Genomic_DNA"/>
</dbReference>
<evidence type="ECO:0000313" key="7">
    <source>
        <dbReference type="EMBL" id="CAF4337992.1"/>
    </source>
</evidence>
<evidence type="ECO:0000256" key="2">
    <source>
        <dbReference type="ARBA" id="ARBA00034534"/>
    </source>
</evidence>
<comment type="similarity">
    <text evidence="1">Belongs to the CACTIN family.</text>
</comment>
<dbReference type="SMART" id="SM01050">
    <property type="entry name" value="CactinC_cactus"/>
    <property type="match status" value="1"/>
</dbReference>
<dbReference type="PANTHER" id="PTHR21737">
    <property type="entry name" value="POLYGLUTAMINE BINDING PROTEIN 1/MARVEL MEMBRANE-ASSOCIATING DOMAIN CONTAINING 3"/>
    <property type="match status" value="1"/>
</dbReference>
<accession>A0A818LHW0</accession>
<protein>
    <recommendedName>
        <fullName evidence="2">Splicing factor Cactin</fullName>
    </recommendedName>
</protein>
<dbReference type="InterPro" id="IPR018816">
    <property type="entry name" value="Cactin_central"/>
</dbReference>